<accession>A0A091AW79</accession>
<feature type="region of interest" description="Disordered" evidence="6">
    <location>
        <begin position="1"/>
        <end position="27"/>
    </location>
</feature>
<dbReference type="Proteomes" id="UP000029385">
    <property type="component" value="Unassembled WGS sequence"/>
</dbReference>
<comment type="subcellular location">
    <subcellularLocation>
        <location evidence="1">Membrane</location>
        <topology evidence="1">Multi-pass membrane protein</topology>
    </subcellularLocation>
</comment>
<dbReference type="GO" id="GO:0055085">
    <property type="term" value="P:transmembrane transport"/>
    <property type="evidence" value="ECO:0007669"/>
    <property type="project" value="TreeGrafter"/>
</dbReference>
<evidence type="ECO:0008006" key="10">
    <source>
        <dbReference type="Google" id="ProtNLM"/>
    </source>
</evidence>
<feature type="transmembrane region" description="Helical" evidence="7">
    <location>
        <begin position="332"/>
        <end position="357"/>
    </location>
</feature>
<dbReference type="PANTHER" id="PTHR21716">
    <property type="entry name" value="TRANSMEMBRANE PROTEIN"/>
    <property type="match status" value="1"/>
</dbReference>
<evidence type="ECO:0000256" key="4">
    <source>
        <dbReference type="ARBA" id="ARBA00022989"/>
    </source>
</evidence>
<keyword evidence="4 7" id="KW-1133">Transmembrane helix</keyword>
<feature type="transmembrane region" description="Helical" evidence="7">
    <location>
        <begin position="229"/>
        <end position="250"/>
    </location>
</feature>
<keyword evidence="9" id="KW-1185">Reference proteome</keyword>
<dbReference type="AlphaFoldDB" id="A0A091AW79"/>
<dbReference type="PANTHER" id="PTHR21716:SF16">
    <property type="entry name" value="BLL1467 PROTEIN"/>
    <property type="match status" value="1"/>
</dbReference>
<evidence type="ECO:0000256" key="6">
    <source>
        <dbReference type="SAM" id="MobiDB-lite"/>
    </source>
</evidence>
<dbReference type="GO" id="GO:0016020">
    <property type="term" value="C:membrane"/>
    <property type="evidence" value="ECO:0007669"/>
    <property type="project" value="UniProtKB-SubCell"/>
</dbReference>
<comment type="similarity">
    <text evidence="2">Belongs to the autoinducer-2 exporter (AI-2E) (TC 2.A.86) family.</text>
</comment>
<evidence type="ECO:0000313" key="8">
    <source>
        <dbReference type="EMBL" id="KFN43706.1"/>
    </source>
</evidence>
<proteinExistence type="inferred from homology"/>
<feature type="transmembrane region" description="Helical" evidence="7">
    <location>
        <begin position="85"/>
        <end position="107"/>
    </location>
</feature>
<reference evidence="8 9" key="1">
    <citation type="submission" date="2013-09" db="EMBL/GenBank/DDBJ databases">
        <title>Genome sequencing of Arenimonas oryziterrae.</title>
        <authorList>
            <person name="Chen F."/>
            <person name="Wang G."/>
        </authorList>
    </citation>
    <scope>NUCLEOTIDE SEQUENCE [LARGE SCALE GENOMIC DNA]</scope>
    <source>
        <strain evidence="8 9">YC6267</strain>
    </source>
</reference>
<dbReference type="InterPro" id="IPR002549">
    <property type="entry name" value="AI-2E-like"/>
</dbReference>
<dbReference type="Pfam" id="PF01594">
    <property type="entry name" value="AI-2E_transport"/>
    <property type="match status" value="1"/>
</dbReference>
<dbReference type="EMBL" id="AVCI01000005">
    <property type="protein sequence ID" value="KFN43706.1"/>
    <property type="molecule type" value="Genomic_DNA"/>
</dbReference>
<dbReference type="RefSeq" id="WP_022968570.1">
    <property type="nucleotide sequence ID" value="NZ_ATVD01000001.1"/>
</dbReference>
<name>A0A091AW79_9GAMM</name>
<evidence type="ECO:0000313" key="9">
    <source>
        <dbReference type="Proteomes" id="UP000029385"/>
    </source>
</evidence>
<feature type="transmembrane region" description="Helical" evidence="7">
    <location>
        <begin position="55"/>
        <end position="73"/>
    </location>
</feature>
<organism evidence="8 9">
    <name type="scientific">Arenimonas oryziterrae DSM 21050 = YC6267</name>
    <dbReference type="NCBI Taxonomy" id="1121015"/>
    <lineage>
        <taxon>Bacteria</taxon>
        <taxon>Pseudomonadati</taxon>
        <taxon>Pseudomonadota</taxon>
        <taxon>Gammaproteobacteria</taxon>
        <taxon>Lysobacterales</taxon>
        <taxon>Lysobacteraceae</taxon>
        <taxon>Arenimonas</taxon>
    </lineage>
</organism>
<dbReference type="STRING" id="1121015.GCA_000420545_00923"/>
<evidence type="ECO:0000256" key="1">
    <source>
        <dbReference type="ARBA" id="ARBA00004141"/>
    </source>
</evidence>
<evidence type="ECO:0000256" key="3">
    <source>
        <dbReference type="ARBA" id="ARBA00022692"/>
    </source>
</evidence>
<comment type="caution">
    <text evidence="8">The sequence shown here is derived from an EMBL/GenBank/DDBJ whole genome shotgun (WGS) entry which is preliminary data.</text>
</comment>
<keyword evidence="3 7" id="KW-0812">Transmembrane</keyword>
<gene>
    <name evidence="8" type="ORF">N789_10545</name>
</gene>
<sequence length="375" mass="39851">MTEPATTDLPPSAEPPPAATSAPASEETHAAQGPASLRVLALIAVLATCWLARDLLIPIMLAMFLALIANPLVTRLRKLWIPRWLGALAVVFGGLAMTIFLASLLVAPAADWVRQAPTALKQVAPKLRAITLQVEQANKAAASIANAAGAAPAPAAVTADKPHAPNLWGAIAKAPQLLATLGAVVLLSYFFLVYGAGLQRQAISLLPDRQKKNLTTDILRTIEADVSNYVLTITVINIVLGLLLTGALYWLGLSLTDALLWGTVAALLNYAPYVGPLSGVLALGVVGVVAFDEPQRMLLPPAIFLGLHALESQLVTPIVLGRRMAISPLVMLLWLMLWGWLWGIAGLLLAVPMLACFKILSERVDGWEGWARVIE</sequence>
<evidence type="ECO:0000256" key="5">
    <source>
        <dbReference type="ARBA" id="ARBA00023136"/>
    </source>
</evidence>
<protein>
    <recommendedName>
        <fullName evidence="10">AI-2E family transporter</fullName>
    </recommendedName>
</protein>
<evidence type="ECO:0000256" key="2">
    <source>
        <dbReference type="ARBA" id="ARBA00009773"/>
    </source>
</evidence>
<dbReference type="eggNOG" id="COG0628">
    <property type="taxonomic scope" value="Bacteria"/>
</dbReference>
<feature type="transmembrane region" description="Helical" evidence="7">
    <location>
        <begin position="270"/>
        <end position="291"/>
    </location>
</feature>
<dbReference type="OrthoDB" id="9799225at2"/>
<feature type="transmembrane region" description="Helical" evidence="7">
    <location>
        <begin position="177"/>
        <end position="196"/>
    </location>
</feature>
<evidence type="ECO:0000256" key="7">
    <source>
        <dbReference type="SAM" id="Phobius"/>
    </source>
</evidence>
<keyword evidence="5 7" id="KW-0472">Membrane</keyword>
<dbReference type="PATRIC" id="fig|1121015.4.peg.1599"/>